<keyword evidence="2 6" id="KW-0349">Heme</keyword>
<proteinExistence type="predicted"/>
<gene>
    <name evidence="9" type="ORF">AKJ31_04355</name>
</gene>
<accession>A0A0M0I5L5</accession>
<dbReference type="GO" id="GO:0020037">
    <property type="term" value="F:heme binding"/>
    <property type="evidence" value="ECO:0007669"/>
    <property type="project" value="InterPro"/>
</dbReference>
<dbReference type="InterPro" id="IPR050597">
    <property type="entry name" value="Cytochrome_c_Oxidase_Subunit"/>
</dbReference>
<dbReference type="PATRIC" id="fig|171383.3.peg.899"/>
<dbReference type="GO" id="GO:0009055">
    <property type="term" value="F:electron transfer activity"/>
    <property type="evidence" value="ECO:0007669"/>
    <property type="project" value="InterPro"/>
</dbReference>
<dbReference type="InterPro" id="IPR036909">
    <property type="entry name" value="Cyt_c-like_dom_sf"/>
</dbReference>
<dbReference type="RefSeq" id="WP_053407854.1">
    <property type="nucleotide sequence ID" value="NZ_DAIPHI010000012.1"/>
</dbReference>
<dbReference type="InterPro" id="IPR009056">
    <property type="entry name" value="Cyt_c-like_dom"/>
</dbReference>
<evidence type="ECO:0000256" key="4">
    <source>
        <dbReference type="ARBA" id="ARBA00022982"/>
    </source>
</evidence>
<evidence type="ECO:0000313" key="9">
    <source>
        <dbReference type="EMBL" id="KOO09594.1"/>
    </source>
</evidence>
<evidence type="ECO:0000256" key="2">
    <source>
        <dbReference type="ARBA" id="ARBA00022617"/>
    </source>
</evidence>
<evidence type="ECO:0000256" key="6">
    <source>
        <dbReference type="PROSITE-ProRule" id="PRU00433"/>
    </source>
</evidence>
<keyword evidence="4" id="KW-0249">Electron transport</keyword>
<organism evidence="9 10">
    <name type="scientific">Vibrio hepatarius</name>
    <dbReference type="NCBI Taxonomy" id="171383"/>
    <lineage>
        <taxon>Bacteria</taxon>
        <taxon>Pseudomonadati</taxon>
        <taxon>Pseudomonadota</taxon>
        <taxon>Gammaproteobacteria</taxon>
        <taxon>Vibrionales</taxon>
        <taxon>Vibrionaceae</taxon>
        <taxon>Vibrio</taxon>
        <taxon>Vibrio oreintalis group</taxon>
    </lineage>
</organism>
<dbReference type="Gene3D" id="1.10.760.10">
    <property type="entry name" value="Cytochrome c-like domain"/>
    <property type="match status" value="1"/>
</dbReference>
<name>A0A0M0I5L5_9VIBR</name>
<reference evidence="10" key="1">
    <citation type="submission" date="2015-08" db="EMBL/GenBank/DDBJ databases">
        <title>Vibrio galatheae sp. nov., a novel member of the Vibrionaceae family isolated from the Solomon Islands.</title>
        <authorList>
            <person name="Giubergia S."/>
            <person name="Machado H."/>
            <person name="Mateiu R.V."/>
            <person name="Gram L."/>
        </authorList>
    </citation>
    <scope>NUCLEOTIDE SEQUENCE [LARGE SCALE GENOMIC DNA]</scope>
    <source>
        <strain evidence="10">DSM 19134</strain>
    </source>
</reference>
<dbReference type="OrthoDB" id="9773456at2"/>
<keyword evidence="3 6" id="KW-0479">Metal-binding</keyword>
<feature type="chain" id="PRO_5005600655" evidence="7">
    <location>
        <begin position="22"/>
        <end position="106"/>
    </location>
</feature>
<protein>
    <submittedName>
        <fullName evidence="9">Cytochrome C554</fullName>
    </submittedName>
</protein>
<evidence type="ECO:0000256" key="1">
    <source>
        <dbReference type="ARBA" id="ARBA00022448"/>
    </source>
</evidence>
<evidence type="ECO:0000313" key="10">
    <source>
        <dbReference type="Proteomes" id="UP000037530"/>
    </source>
</evidence>
<keyword evidence="10" id="KW-1185">Reference proteome</keyword>
<sequence length="106" mass="11660">MKKLSIALTIFSALFSLSSHATEFGNAELGKVKAPSCVFCHGATGEAVNPSYPNLKNQNAQYLYQSMKDYQQGNRTGALAEMMQAQLSKLNDQDLRDIAAYYSSQE</sequence>
<evidence type="ECO:0000256" key="3">
    <source>
        <dbReference type="ARBA" id="ARBA00022723"/>
    </source>
</evidence>
<evidence type="ECO:0000256" key="7">
    <source>
        <dbReference type="SAM" id="SignalP"/>
    </source>
</evidence>
<dbReference type="Pfam" id="PF00034">
    <property type="entry name" value="Cytochrom_C"/>
    <property type="match status" value="1"/>
</dbReference>
<dbReference type="GO" id="GO:0046872">
    <property type="term" value="F:metal ion binding"/>
    <property type="evidence" value="ECO:0007669"/>
    <property type="project" value="UniProtKB-KW"/>
</dbReference>
<dbReference type="Proteomes" id="UP000037530">
    <property type="component" value="Unassembled WGS sequence"/>
</dbReference>
<dbReference type="PROSITE" id="PS51007">
    <property type="entry name" value="CYTC"/>
    <property type="match status" value="1"/>
</dbReference>
<dbReference type="EMBL" id="LHPI01000001">
    <property type="protein sequence ID" value="KOO09594.1"/>
    <property type="molecule type" value="Genomic_DNA"/>
</dbReference>
<keyword evidence="5 6" id="KW-0408">Iron</keyword>
<dbReference type="AlphaFoldDB" id="A0A0M0I5L5"/>
<dbReference type="PANTHER" id="PTHR33751:SF9">
    <property type="entry name" value="CYTOCHROME C4"/>
    <property type="match status" value="1"/>
</dbReference>
<evidence type="ECO:0000259" key="8">
    <source>
        <dbReference type="PROSITE" id="PS51007"/>
    </source>
</evidence>
<comment type="caution">
    <text evidence="9">The sequence shown here is derived from an EMBL/GenBank/DDBJ whole genome shotgun (WGS) entry which is preliminary data.</text>
</comment>
<keyword evidence="7" id="KW-0732">Signal</keyword>
<dbReference type="SUPFAM" id="SSF46626">
    <property type="entry name" value="Cytochrome c"/>
    <property type="match status" value="1"/>
</dbReference>
<feature type="signal peptide" evidence="7">
    <location>
        <begin position="1"/>
        <end position="21"/>
    </location>
</feature>
<feature type="domain" description="Cytochrome c" evidence="8">
    <location>
        <begin position="25"/>
        <end position="106"/>
    </location>
</feature>
<keyword evidence="1" id="KW-0813">Transport</keyword>
<dbReference type="PANTHER" id="PTHR33751">
    <property type="entry name" value="CBB3-TYPE CYTOCHROME C OXIDASE SUBUNIT FIXP"/>
    <property type="match status" value="1"/>
</dbReference>
<evidence type="ECO:0000256" key="5">
    <source>
        <dbReference type="ARBA" id="ARBA00023004"/>
    </source>
</evidence>
<dbReference type="STRING" id="171383.AKJ31_04355"/>